<keyword evidence="2" id="KW-1185">Reference proteome</keyword>
<reference evidence="1 2" key="2">
    <citation type="journal article" date="2021" name="Genomics">
        <title>High-quality reference genome for Clonorchis sinensis.</title>
        <authorList>
            <person name="Young N.D."/>
            <person name="Stroehlein A.J."/>
            <person name="Kinkar L."/>
            <person name="Wang T."/>
            <person name="Sohn W.M."/>
            <person name="Chang B.C.H."/>
            <person name="Kaur P."/>
            <person name="Weisz D."/>
            <person name="Dudchenko O."/>
            <person name="Aiden E.L."/>
            <person name="Korhonen P.K."/>
            <person name="Gasser R.B."/>
        </authorList>
    </citation>
    <scope>NUCLEOTIDE SEQUENCE [LARGE SCALE GENOMIC DNA]</scope>
    <source>
        <tissue evidence="1">Body</tissue>
    </source>
</reference>
<dbReference type="EMBL" id="NIRI02000042">
    <property type="protein sequence ID" value="KAG5448992.1"/>
    <property type="molecule type" value="Genomic_DNA"/>
</dbReference>
<protein>
    <submittedName>
        <fullName evidence="1">Uncharacterized protein</fullName>
    </submittedName>
</protein>
<sequence length="108" mass="11921">MTFLTGLLPSRPNKPQEMGTLAKPGIVDVSEVFARSSASNMPLGMCIGSLEFWAQTGVACRQRNTLICKQIWFRERLTWNPAESLACDVSRPLNVLHQAASCSSCYDI</sequence>
<dbReference type="AlphaFoldDB" id="A0A3R7JGY3"/>
<proteinExistence type="predicted"/>
<evidence type="ECO:0000313" key="1">
    <source>
        <dbReference type="EMBL" id="KAG5448992.1"/>
    </source>
</evidence>
<dbReference type="Proteomes" id="UP000286415">
    <property type="component" value="Unassembled WGS sequence"/>
</dbReference>
<gene>
    <name evidence="1" type="ORF">CSKR_100356</name>
</gene>
<dbReference type="InParanoid" id="A0A3R7JGY3"/>
<evidence type="ECO:0000313" key="2">
    <source>
        <dbReference type="Proteomes" id="UP000286415"/>
    </source>
</evidence>
<organism evidence="1 2">
    <name type="scientific">Clonorchis sinensis</name>
    <name type="common">Chinese liver fluke</name>
    <dbReference type="NCBI Taxonomy" id="79923"/>
    <lineage>
        <taxon>Eukaryota</taxon>
        <taxon>Metazoa</taxon>
        <taxon>Spiralia</taxon>
        <taxon>Lophotrochozoa</taxon>
        <taxon>Platyhelminthes</taxon>
        <taxon>Trematoda</taxon>
        <taxon>Digenea</taxon>
        <taxon>Opisthorchiida</taxon>
        <taxon>Opisthorchiata</taxon>
        <taxon>Opisthorchiidae</taxon>
        <taxon>Clonorchis</taxon>
    </lineage>
</organism>
<reference evidence="1 2" key="1">
    <citation type="journal article" date="2018" name="Biotechnol. Adv.">
        <title>Improved genomic resources and new bioinformatic workflow for the carcinogenic parasite Clonorchis sinensis: Biotechnological implications.</title>
        <authorList>
            <person name="Wang D."/>
            <person name="Korhonen P.K."/>
            <person name="Gasser R.B."/>
            <person name="Young N.D."/>
        </authorList>
    </citation>
    <scope>NUCLEOTIDE SEQUENCE [LARGE SCALE GENOMIC DNA]</scope>
    <source>
        <strain evidence="1">Cs-k2</strain>
    </source>
</reference>
<name>A0A3R7JGY3_CLOSI</name>
<comment type="caution">
    <text evidence="1">The sequence shown here is derived from an EMBL/GenBank/DDBJ whole genome shotgun (WGS) entry which is preliminary data.</text>
</comment>
<accession>A0A3R7JGY3</accession>